<keyword evidence="2" id="KW-1185">Reference proteome</keyword>
<dbReference type="OrthoDB" id="1931871at2"/>
<proteinExistence type="predicted"/>
<dbReference type="Proteomes" id="UP000242850">
    <property type="component" value="Unassembled WGS sequence"/>
</dbReference>
<gene>
    <name evidence="1" type="ORF">SAMN05660865_00021</name>
</gene>
<accession>A0A1H5RJP0</accession>
<dbReference type="PROSITE" id="PS51257">
    <property type="entry name" value="PROKAR_LIPOPROTEIN"/>
    <property type="match status" value="1"/>
</dbReference>
<dbReference type="RefSeq" id="WP_103895057.1">
    <property type="nucleotide sequence ID" value="NZ_FNUK01000001.1"/>
</dbReference>
<protein>
    <recommendedName>
        <fullName evidence="3">Lipoprotein</fullName>
    </recommendedName>
</protein>
<evidence type="ECO:0000313" key="1">
    <source>
        <dbReference type="EMBL" id="SEF38575.1"/>
    </source>
</evidence>
<organism evidence="1 2">
    <name type="scientific">Caloramator fervidus</name>
    <dbReference type="NCBI Taxonomy" id="29344"/>
    <lineage>
        <taxon>Bacteria</taxon>
        <taxon>Bacillati</taxon>
        <taxon>Bacillota</taxon>
        <taxon>Clostridia</taxon>
        <taxon>Eubacteriales</taxon>
        <taxon>Clostridiaceae</taxon>
        <taxon>Caloramator</taxon>
    </lineage>
</organism>
<sequence length="248" mass="28650">MRRFLILLSLFFLTSCGRVNPDIKGELSENIERIVITNTRYAGRYTIIDKKAILRFKNKIIRANKASINSNLDPDFVFDFYSGNKRVASFKYIAKINDKEVANLIDEKGNLYNVSTTIEDEFIKRLLKVSKNENVPEYYVSAINLIIEKIGAKDSVIAVDLKKEVMTLRYLTSVDIKEIFEGINKNGVKVVLKDSTKNYDYLMILDTKKYSGNRVEAEITVVDNKGTKVLYKLEGNYKDKWEFFISFK</sequence>
<name>A0A1H5RJP0_9CLOT</name>
<dbReference type="EMBL" id="FNUK01000001">
    <property type="protein sequence ID" value="SEF38575.1"/>
    <property type="molecule type" value="Genomic_DNA"/>
</dbReference>
<dbReference type="AlphaFoldDB" id="A0A1H5RJP0"/>
<evidence type="ECO:0000313" key="2">
    <source>
        <dbReference type="Proteomes" id="UP000242850"/>
    </source>
</evidence>
<evidence type="ECO:0008006" key="3">
    <source>
        <dbReference type="Google" id="ProtNLM"/>
    </source>
</evidence>
<reference evidence="2" key="1">
    <citation type="submission" date="2016-10" db="EMBL/GenBank/DDBJ databases">
        <authorList>
            <person name="Varghese N."/>
            <person name="Submissions S."/>
        </authorList>
    </citation>
    <scope>NUCLEOTIDE SEQUENCE [LARGE SCALE GENOMIC DNA]</scope>
    <source>
        <strain evidence="2">DSM 5463</strain>
    </source>
</reference>